<dbReference type="CDD" id="cd14667">
    <property type="entry name" value="3D_containing_proteins"/>
    <property type="match status" value="1"/>
</dbReference>
<feature type="domain" description="3D" evidence="1">
    <location>
        <begin position="80"/>
        <end position="130"/>
    </location>
</feature>
<sequence>MDYALLRSAGIALLVALMFALMTTGSEEYAQSHATYEITAYTAGYESTGKRPGDRGYGITASGKKTEEGVTAACGPDLAFGTRVEIPELGRTYTCQDRGGAITAGHIDVYMASENRARQFGRQTMRVKIIPPESGKGAV</sequence>
<comment type="caution">
    <text evidence="2">The sequence shown here is derived from an EMBL/GenBank/DDBJ whole genome shotgun (WGS) entry which is preliminary data.</text>
</comment>
<accession>A0ABX1ZED9</accession>
<dbReference type="EMBL" id="WHNZ01000004">
    <property type="protein sequence ID" value="NOU98460.1"/>
    <property type="molecule type" value="Genomic_DNA"/>
</dbReference>
<evidence type="ECO:0000313" key="2">
    <source>
        <dbReference type="EMBL" id="NOU98460.1"/>
    </source>
</evidence>
<name>A0ABX1ZED9_9BACL</name>
<dbReference type="Proteomes" id="UP000618579">
    <property type="component" value="Unassembled WGS sequence"/>
</dbReference>
<dbReference type="Pfam" id="PF06725">
    <property type="entry name" value="3D"/>
    <property type="match status" value="1"/>
</dbReference>
<organism evidence="2 3">
    <name type="scientific">Paenibacillus planticolens</name>
    <dbReference type="NCBI Taxonomy" id="2654976"/>
    <lineage>
        <taxon>Bacteria</taxon>
        <taxon>Bacillati</taxon>
        <taxon>Bacillota</taxon>
        <taxon>Bacilli</taxon>
        <taxon>Bacillales</taxon>
        <taxon>Paenibacillaceae</taxon>
        <taxon>Paenibacillus</taxon>
    </lineage>
</organism>
<proteinExistence type="predicted"/>
<dbReference type="InterPro" id="IPR059180">
    <property type="entry name" value="3D_YorM"/>
</dbReference>
<keyword evidence="3" id="KW-1185">Reference proteome</keyword>
<reference evidence="2 3" key="1">
    <citation type="submission" date="2019-10" db="EMBL/GenBank/DDBJ databases">
        <title>Description of Paenibacillus pedi sp. nov.</title>
        <authorList>
            <person name="Carlier A."/>
            <person name="Qi S."/>
        </authorList>
    </citation>
    <scope>NUCLEOTIDE SEQUENCE [LARGE SCALE GENOMIC DNA]</scope>
    <source>
        <strain evidence="2 3">LMG 31457</strain>
    </source>
</reference>
<gene>
    <name evidence="2" type="ORF">GC097_00265</name>
</gene>
<protein>
    <recommendedName>
        <fullName evidence="1">3D domain-containing protein</fullName>
    </recommendedName>
</protein>
<evidence type="ECO:0000313" key="3">
    <source>
        <dbReference type="Proteomes" id="UP000618579"/>
    </source>
</evidence>
<evidence type="ECO:0000259" key="1">
    <source>
        <dbReference type="Pfam" id="PF06725"/>
    </source>
</evidence>
<dbReference type="InterPro" id="IPR010611">
    <property type="entry name" value="3D_dom"/>
</dbReference>